<dbReference type="InterPro" id="IPR056288">
    <property type="entry name" value="CEP76_C"/>
</dbReference>
<dbReference type="SUPFAM" id="SSF56672">
    <property type="entry name" value="DNA/RNA polymerases"/>
    <property type="match status" value="1"/>
</dbReference>
<reference evidence="3" key="1">
    <citation type="submission" date="2020-11" db="EMBL/GenBank/DDBJ databases">
        <authorList>
            <person name="Tran Van P."/>
        </authorList>
    </citation>
    <scope>NUCLEOTIDE SEQUENCE</scope>
</reference>
<protein>
    <submittedName>
        <fullName evidence="3">(California timema) hypothetical protein</fullName>
    </submittedName>
</protein>
<proteinExistence type="predicted"/>
<accession>A0A7R9J4Y1</accession>
<dbReference type="InterPro" id="IPR043502">
    <property type="entry name" value="DNA/RNA_pol_sf"/>
</dbReference>
<feature type="domain" description="C2" evidence="2">
    <location>
        <begin position="164"/>
        <end position="303"/>
    </location>
</feature>
<dbReference type="GO" id="GO:1904491">
    <property type="term" value="P:protein localization to ciliary transition zone"/>
    <property type="evidence" value="ECO:0007669"/>
    <property type="project" value="TreeGrafter"/>
</dbReference>
<dbReference type="PANTHER" id="PTHR20837">
    <property type="entry name" value="CENTROSOMAL PROTEIN-RELATED"/>
    <property type="match status" value="1"/>
</dbReference>
<dbReference type="GO" id="GO:0071897">
    <property type="term" value="P:DNA biosynthetic process"/>
    <property type="evidence" value="ECO:0007669"/>
    <property type="project" value="UniProtKB-ARBA"/>
</dbReference>
<evidence type="ECO:0000256" key="1">
    <source>
        <dbReference type="SAM" id="MobiDB-lite"/>
    </source>
</evidence>
<dbReference type="Gene3D" id="3.10.10.10">
    <property type="entry name" value="HIV Type 1 Reverse Transcriptase, subunit A, domain 1"/>
    <property type="match status" value="1"/>
</dbReference>
<dbReference type="Pfam" id="PF24652">
    <property type="entry name" value="CEP76_C"/>
    <property type="match status" value="1"/>
</dbReference>
<organism evidence="3">
    <name type="scientific">Timema californicum</name>
    <name type="common">California timema</name>
    <name type="synonym">Walking stick</name>
    <dbReference type="NCBI Taxonomy" id="61474"/>
    <lineage>
        <taxon>Eukaryota</taxon>
        <taxon>Metazoa</taxon>
        <taxon>Ecdysozoa</taxon>
        <taxon>Arthropoda</taxon>
        <taxon>Hexapoda</taxon>
        <taxon>Insecta</taxon>
        <taxon>Pterygota</taxon>
        <taxon>Neoptera</taxon>
        <taxon>Polyneoptera</taxon>
        <taxon>Phasmatodea</taxon>
        <taxon>Timematodea</taxon>
        <taxon>Timematoidea</taxon>
        <taxon>Timematidae</taxon>
        <taxon>Timema</taxon>
    </lineage>
</organism>
<dbReference type="EMBL" id="OE181208">
    <property type="protein sequence ID" value="CAD7572741.1"/>
    <property type="molecule type" value="Genomic_DNA"/>
</dbReference>
<dbReference type="PANTHER" id="PTHR20837:SF0">
    <property type="entry name" value="COILED-COIL AND C2 DOMAIN-CONTAINING PROTEIN 2A"/>
    <property type="match status" value="1"/>
</dbReference>
<dbReference type="Gene3D" id="2.60.40.150">
    <property type="entry name" value="C2 domain"/>
    <property type="match status" value="1"/>
</dbReference>
<feature type="compositionally biased region" description="Polar residues" evidence="1">
    <location>
        <begin position="967"/>
        <end position="982"/>
    </location>
</feature>
<evidence type="ECO:0000259" key="2">
    <source>
        <dbReference type="SMART" id="SM00239"/>
    </source>
</evidence>
<gene>
    <name evidence="3" type="ORF">TCMB3V08_LOCUS5385</name>
</gene>
<dbReference type="SMART" id="SM00239">
    <property type="entry name" value="C2"/>
    <property type="match status" value="1"/>
</dbReference>
<sequence>MTKPNFFRLDPLQTEFDFCSKEELDNNRRLRLLQLRDQGEADFRGISMIPAREKEIPKDFFKAYDNRVTSADTPLDSLSLDLLDAHRAWGQRFLQDIRHKILTQCQQAQQNRHLKDIIYEDQVPDIGTLGLTFMKWFQPKRPLRPVRKERKKVTVHSLAGQEVKIIINIVQAFDVPVRKDIDTVANWTGSQSQKTAVVPVHPFVEVSFQGMTVRTTAAEGSNPTWNQELQMPLRPISGDFSPTNLQSIQDHIYLHLFDEIMVDLVEDDRMRETNIHHRLERNWLGSLHIPFSTLYFNSSVLNGSRCNKLHVNVIQMGQHSPKPVMSDNTNTEALALTSNLPRIQLTERADKPTVCSGLDPRPAGNDEIEGTFRLSSPPVLLGYEREQLRKMGDPPNLPPRDATFITLFLTVLPTLNPPQPFEDRLASSEPSYLEKHLTTWEQDVTRLVPHRKMKTLVCDISGKTVCVTRFFRSLNPPVLVDDQPTTPEMAARYVSMIPQIPGTTLFPGLFDVWLTSDQVLRLLSGDSEDLAVLLYCYLLHLGEKAWVMLGHGVPYGPSAYVLTRHENNQRLVTYQLWDPASGHNFDVRDNFCPLQKVYCLMNDENIWANVQSEEEARHTRFDVVRRSDWLPVFGRNVGAPSGSIQPAVLEYTHTSSSSCQVLQDNLEKHLRDSLMKWRKTSRTVWNRYCIAILRKLLPALEYSSWKTDEHLNIDHIQELQHLLGSHKMFGFPLNMSYTNMEAVTEAMRATGVHYNENPGVEFALAVYIHPFPNNVLSVWVSSISGLCRSGACRSFRGIAVDKDKQIGRVEKYKERVTATQGSRWAVGWSPDNIIPTEDRRATLGVRSGIWRVSPIGLRSRTFRVPTVDIKSSAILRANSEINDLDRQPRRGSATIGTHWVNEDAVSRIQRRRYKLTAVHHQLQRRPVEHYKLCCLLGVHTAKAKIPRSDPTGSNKKRTTSRPRISPCLTSSLATSPSGNKRVSTTPGCLFSFGPTSEPIPPSSYSYSSSTPLTVRLFAKLLFPLYPSPDSHRSPRLFTEPLFTLVPTPYSHHSPRLFAEHLFPLLLLRTVHCESSPSFHSHVISLFTKLYLAPPVLPAPDGLHPAFQAEEQGPFHTRQYLYSFQNPDRLSPLSSPRPSYNLQHTPRPYQFSPTSLPYTSDKDPRVQRLERANLLLAKKTPGVIHRSVPSLHATLEWINITSAVASSRSPITTSALDRRMKPETQHGWSTPALRADPSHHLHLALQITALEKCPNESVEKFIKHKVQLYQRLLPAVSLDEAIPLLIELIKPGIRSFLHAPPPSNIEELVDRVTAIEKDHLKQPAPPLPLRINRNSPHLARPNDETPPITLADVQNDAPSSHADKLMNVLKAQRPLRGTRSATHSITLKNTERIFSKLYRNFTTQYAIVKNQVREMKAKGIVEPSRSEYNSPIVIVEKKKKKTPHYCIDYRRINPQTCTAITHVPKPKNLQQLQQFLELCNWWEFLPKMAELTVFP</sequence>
<dbReference type="Pfam" id="PF24656">
    <property type="entry name" value="CEPT76_peptidase"/>
    <property type="match status" value="1"/>
</dbReference>
<dbReference type="SUPFAM" id="SSF49562">
    <property type="entry name" value="C2 domain (Calcium/lipid-binding domain, CaLB)"/>
    <property type="match status" value="1"/>
</dbReference>
<name>A0A7R9J4Y1_TIMCA</name>
<dbReference type="GO" id="GO:1905515">
    <property type="term" value="P:non-motile cilium assembly"/>
    <property type="evidence" value="ECO:0007669"/>
    <property type="project" value="TreeGrafter"/>
</dbReference>
<dbReference type="GO" id="GO:0035869">
    <property type="term" value="C:ciliary transition zone"/>
    <property type="evidence" value="ECO:0007669"/>
    <property type="project" value="TreeGrafter"/>
</dbReference>
<feature type="region of interest" description="Disordered" evidence="1">
    <location>
        <begin position="944"/>
        <end position="982"/>
    </location>
</feature>
<dbReference type="InterPro" id="IPR035892">
    <property type="entry name" value="C2_domain_sf"/>
</dbReference>
<dbReference type="InterPro" id="IPR000008">
    <property type="entry name" value="C2_dom"/>
</dbReference>
<dbReference type="InterPro" id="IPR056290">
    <property type="entry name" value="CEPT76/DRC7_peptidase-like_dom"/>
</dbReference>
<dbReference type="InterPro" id="IPR052434">
    <property type="entry name" value="Tectonic-like_complex_comp"/>
</dbReference>
<evidence type="ECO:0000313" key="3">
    <source>
        <dbReference type="EMBL" id="CAD7572741.1"/>
    </source>
</evidence>